<reference evidence="3 4" key="1">
    <citation type="submission" date="2015-06" db="EMBL/GenBank/DDBJ databases">
        <title>Draft genome of the ant-associated black yeast Phialophora attae CBS 131958.</title>
        <authorList>
            <person name="Moreno L.F."/>
            <person name="Stielow B.J."/>
            <person name="de Hoog S."/>
            <person name="Vicente V.A."/>
            <person name="Weiss V.A."/>
            <person name="de Vries M."/>
            <person name="Cruz L.M."/>
            <person name="Souza E.M."/>
        </authorList>
    </citation>
    <scope>NUCLEOTIDE SEQUENCE [LARGE SCALE GENOMIC DNA]</scope>
    <source>
        <strain evidence="3 4">CBS 131958</strain>
    </source>
</reference>
<evidence type="ECO:0000256" key="1">
    <source>
        <dbReference type="SAM" id="MobiDB-lite"/>
    </source>
</evidence>
<dbReference type="GO" id="GO:0031267">
    <property type="term" value="F:small GTPase binding"/>
    <property type="evidence" value="ECO:0007669"/>
    <property type="project" value="InterPro"/>
</dbReference>
<name>A0A0N1H139_9EURO</name>
<evidence type="ECO:0000256" key="2">
    <source>
        <dbReference type="SAM" id="Phobius"/>
    </source>
</evidence>
<feature type="transmembrane region" description="Helical" evidence="2">
    <location>
        <begin position="225"/>
        <end position="243"/>
    </location>
</feature>
<dbReference type="AlphaFoldDB" id="A0A0N1H139"/>
<organism evidence="3 4">
    <name type="scientific">Cyphellophora attinorum</name>
    <dbReference type="NCBI Taxonomy" id="1664694"/>
    <lineage>
        <taxon>Eukaryota</taxon>
        <taxon>Fungi</taxon>
        <taxon>Dikarya</taxon>
        <taxon>Ascomycota</taxon>
        <taxon>Pezizomycotina</taxon>
        <taxon>Eurotiomycetes</taxon>
        <taxon>Chaetothyriomycetidae</taxon>
        <taxon>Chaetothyriales</taxon>
        <taxon>Cyphellophoraceae</taxon>
        <taxon>Cyphellophora</taxon>
    </lineage>
</organism>
<dbReference type="PANTHER" id="PTHR12822:SF2">
    <property type="entry name" value="PROTEIN YIPF"/>
    <property type="match status" value="1"/>
</dbReference>
<evidence type="ECO:0000313" key="4">
    <source>
        <dbReference type="Proteomes" id="UP000038010"/>
    </source>
</evidence>
<proteinExistence type="predicted"/>
<feature type="region of interest" description="Disordered" evidence="1">
    <location>
        <begin position="60"/>
        <end position="107"/>
    </location>
</feature>
<dbReference type="GO" id="GO:0005794">
    <property type="term" value="C:Golgi apparatus"/>
    <property type="evidence" value="ECO:0007669"/>
    <property type="project" value="InterPro"/>
</dbReference>
<dbReference type="Proteomes" id="UP000038010">
    <property type="component" value="Unassembled WGS sequence"/>
</dbReference>
<gene>
    <name evidence="3" type="ORF">AB675_3053</name>
</gene>
<dbReference type="OrthoDB" id="10256463at2759"/>
<dbReference type="GeneID" id="28734954"/>
<dbReference type="VEuPathDB" id="FungiDB:AB675_3053"/>
<keyword evidence="2" id="KW-0812">Transmembrane</keyword>
<dbReference type="InterPro" id="IPR039765">
    <property type="entry name" value="Yip5/YIPF1/YIPF2"/>
</dbReference>
<evidence type="ECO:0000313" key="3">
    <source>
        <dbReference type="EMBL" id="KPI37906.1"/>
    </source>
</evidence>
<dbReference type="GO" id="GO:0016192">
    <property type="term" value="P:vesicle-mediated transport"/>
    <property type="evidence" value="ECO:0007669"/>
    <property type="project" value="InterPro"/>
</dbReference>
<feature type="transmembrane region" description="Helical" evidence="2">
    <location>
        <begin position="282"/>
        <end position="303"/>
    </location>
</feature>
<feature type="compositionally biased region" description="Polar residues" evidence="1">
    <location>
        <begin position="89"/>
        <end position="103"/>
    </location>
</feature>
<keyword evidence="2" id="KW-0472">Membrane</keyword>
<keyword evidence="2" id="KW-1133">Transmembrane helix</keyword>
<protein>
    <submittedName>
        <fullName evidence="3">Protein YIP5</fullName>
    </submittedName>
</protein>
<feature type="transmembrane region" description="Helical" evidence="2">
    <location>
        <begin position="162"/>
        <end position="182"/>
    </location>
</feature>
<sequence length="340" mass="36140">MATTAQGYDAGTTRPPLNILPSYSLDDIAQPSPTRSNSHLIVRMANRGYDVVVDVDQEGDLGHTDLQDDGLDFHQSNFTNPPNARKVQPDSTPFLSSSTNPATLPNDAPAATGKRMLWTISFYAQFFDVDTTTVLHRCRTALIPFLPATPPFLDTLDGNPDLYGPFWVATTVVVILFLTGTISQKLASEGKAHFEYDFKLLSGAAASSTGTPSSSRSGLELVECWALYGYGNLFWIIVALLSWSPLNALNYVLVGVGFAVSVFFLLKNLYPVISATDKKISQVLLVAVVVLHAGMAVAIKVLFFSHGSPAKSGGSGGGDTTGGGEVPAGDGGAAGRMMIF</sequence>
<dbReference type="EMBL" id="LFJN01000021">
    <property type="protein sequence ID" value="KPI37906.1"/>
    <property type="molecule type" value="Genomic_DNA"/>
</dbReference>
<accession>A0A0N1H139</accession>
<comment type="caution">
    <text evidence="3">The sequence shown here is derived from an EMBL/GenBank/DDBJ whole genome shotgun (WGS) entry which is preliminary data.</text>
</comment>
<dbReference type="STRING" id="1664694.A0A0N1H139"/>
<dbReference type="RefSeq" id="XP_017997869.1">
    <property type="nucleotide sequence ID" value="XM_018143074.1"/>
</dbReference>
<feature type="transmembrane region" description="Helical" evidence="2">
    <location>
        <begin position="249"/>
        <end position="270"/>
    </location>
</feature>
<dbReference type="PANTHER" id="PTHR12822">
    <property type="entry name" value="PROTEIN YIPF"/>
    <property type="match status" value="1"/>
</dbReference>
<keyword evidence="4" id="KW-1185">Reference proteome</keyword>